<keyword evidence="3" id="KW-1185">Reference proteome</keyword>
<comment type="caution">
    <text evidence="2">The sequence shown here is derived from an EMBL/GenBank/DDBJ whole genome shotgun (WGS) entry which is preliminary data.</text>
</comment>
<name>A0AAD7C6J5_MYCRO</name>
<organism evidence="2 3">
    <name type="scientific">Mycena rosella</name>
    <name type="common">Pink bonnet</name>
    <name type="synonym">Agaricus rosellus</name>
    <dbReference type="NCBI Taxonomy" id="1033263"/>
    <lineage>
        <taxon>Eukaryota</taxon>
        <taxon>Fungi</taxon>
        <taxon>Dikarya</taxon>
        <taxon>Basidiomycota</taxon>
        <taxon>Agaricomycotina</taxon>
        <taxon>Agaricomycetes</taxon>
        <taxon>Agaricomycetidae</taxon>
        <taxon>Agaricales</taxon>
        <taxon>Marasmiineae</taxon>
        <taxon>Mycenaceae</taxon>
        <taxon>Mycena</taxon>
    </lineage>
</organism>
<proteinExistence type="predicted"/>
<protein>
    <submittedName>
        <fullName evidence="2">Uncharacterized protein</fullName>
    </submittedName>
</protein>
<sequence>MAAFGLVSTPELDAVLQPVLEVLLIHAHLADLPESDRNERVMGIGSALLQLLAVQDQLKEPLNLNGDLLNDLLDRRVVHCPSDGNRGLDAMFASIPLPRRAEHSRLRDRALLKFKHAHTIFDADHRPPIFRRDDESRFPPTEPILVGKNQEEDGRVADEEIAKAGRRTKWKVDEQVEGEEVGNQAKKVQIAEEKKRPIPTPRRLRSGKAR</sequence>
<evidence type="ECO:0000256" key="1">
    <source>
        <dbReference type="SAM" id="MobiDB-lite"/>
    </source>
</evidence>
<evidence type="ECO:0000313" key="2">
    <source>
        <dbReference type="EMBL" id="KAJ7640230.1"/>
    </source>
</evidence>
<feature type="region of interest" description="Disordered" evidence="1">
    <location>
        <begin position="176"/>
        <end position="210"/>
    </location>
</feature>
<reference evidence="2" key="1">
    <citation type="submission" date="2023-03" db="EMBL/GenBank/DDBJ databases">
        <title>Massive genome expansion in bonnet fungi (Mycena s.s.) driven by repeated elements and novel gene families across ecological guilds.</title>
        <authorList>
            <consortium name="Lawrence Berkeley National Laboratory"/>
            <person name="Harder C.B."/>
            <person name="Miyauchi S."/>
            <person name="Viragh M."/>
            <person name="Kuo A."/>
            <person name="Thoen E."/>
            <person name="Andreopoulos B."/>
            <person name="Lu D."/>
            <person name="Skrede I."/>
            <person name="Drula E."/>
            <person name="Henrissat B."/>
            <person name="Morin E."/>
            <person name="Kohler A."/>
            <person name="Barry K."/>
            <person name="LaButti K."/>
            <person name="Morin E."/>
            <person name="Salamov A."/>
            <person name="Lipzen A."/>
            <person name="Mereny Z."/>
            <person name="Hegedus B."/>
            <person name="Baldrian P."/>
            <person name="Stursova M."/>
            <person name="Weitz H."/>
            <person name="Taylor A."/>
            <person name="Grigoriev I.V."/>
            <person name="Nagy L.G."/>
            <person name="Martin F."/>
            <person name="Kauserud H."/>
        </authorList>
    </citation>
    <scope>NUCLEOTIDE SEQUENCE</scope>
    <source>
        <strain evidence="2">CBHHK067</strain>
    </source>
</reference>
<accession>A0AAD7C6J5</accession>
<dbReference type="AlphaFoldDB" id="A0AAD7C6J5"/>
<gene>
    <name evidence="2" type="ORF">B0H17DRAFT_1149048</name>
</gene>
<dbReference type="Proteomes" id="UP001221757">
    <property type="component" value="Unassembled WGS sequence"/>
</dbReference>
<evidence type="ECO:0000313" key="3">
    <source>
        <dbReference type="Proteomes" id="UP001221757"/>
    </source>
</evidence>
<dbReference type="EMBL" id="JARKIE010000431">
    <property type="protein sequence ID" value="KAJ7640230.1"/>
    <property type="molecule type" value="Genomic_DNA"/>
</dbReference>